<keyword evidence="3" id="KW-1185">Reference proteome</keyword>
<accession>L1J1F7</accession>
<dbReference type="EnsemblProtists" id="EKX42152">
    <property type="protein sequence ID" value="EKX42152"/>
    <property type="gene ID" value="GUITHDRAFT_111719"/>
</dbReference>
<reference evidence="3" key="2">
    <citation type="submission" date="2012-11" db="EMBL/GenBank/DDBJ databases">
        <authorList>
            <person name="Kuo A."/>
            <person name="Curtis B.A."/>
            <person name="Tanifuji G."/>
            <person name="Burki F."/>
            <person name="Gruber A."/>
            <person name="Irimia M."/>
            <person name="Maruyama S."/>
            <person name="Arias M.C."/>
            <person name="Ball S.G."/>
            <person name="Gile G.H."/>
            <person name="Hirakawa Y."/>
            <person name="Hopkins J.F."/>
            <person name="Rensing S.A."/>
            <person name="Schmutz J."/>
            <person name="Symeonidi A."/>
            <person name="Elias M."/>
            <person name="Eveleigh R.J."/>
            <person name="Herman E.K."/>
            <person name="Klute M.J."/>
            <person name="Nakayama T."/>
            <person name="Obornik M."/>
            <person name="Reyes-Prieto A."/>
            <person name="Armbrust E.V."/>
            <person name="Aves S.J."/>
            <person name="Beiko R.G."/>
            <person name="Coutinho P."/>
            <person name="Dacks J.B."/>
            <person name="Durnford D.G."/>
            <person name="Fast N.M."/>
            <person name="Green B.R."/>
            <person name="Grisdale C."/>
            <person name="Hempe F."/>
            <person name="Henrissat B."/>
            <person name="Hoppner M.P."/>
            <person name="Ishida K.-I."/>
            <person name="Kim E."/>
            <person name="Koreny L."/>
            <person name="Kroth P.G."/>
            <person name="Liu Y."/>
            <person name="Malik S.-B."/>
            <person name="Maier U.G."/>
            <person name="McRose D."/>
            <person name="Mock T."/>
            <person name="Neilson J.A."/>
            <person name="Onodera N.T."/>
            <person name="Poole A.M."/>
            <person name="Pritham E.J."/>
            <person name="Richards T.A."/>
            <person name="Rocap G."/>
            <person name="Roy S.W."/>
            <person name="Sarai C."/>
            <person name="Schaack S."/>
            <person name="Shirato S."/>
            <person name="Slamovits C.H."/>
            <person name="Spencer D.F."/>
            <person name="Suzuki S."/>
            <person name="Worden A.Z."/>
            <person name="Zauner S."/>
            <person name="Barry K."/>
            <person name="Bell C."/>
            <person name="Bharti A.K."/>
            <person name="Crow J.A."/>
            <person name="Grimwood J."/>
            <person name="Kramer R."/>
            <person name="Lindquist E."/>
            <person name="Lucas S."/>
            <person name="Salamov A."/>
            <person name="McFadden G.I."/>
            <person name="Lane C.E."/>
            <person name="Keeling P.J."/>
            <person name="Gray M.W."/>
            <person name="Grigoriev I.V."/>
            <person name="Archibald J.M."/>
        </authorList>
    </citation>
    <scope>NUCLEOTIDE SEQUENCE</scope>
    <source>
        <strain evidence="3">CCMP2712</strain>
    </source>
</reference>
<evidence type="ECO:0000313" key="1">
    <source>
        <dbReference type="EMBL" id="EKX42152.1"/>
    </source>
</evidence>
<proteinExistence type="predicted"/>
<sequence>MWTPAAGSDHETTWPTQLLMPSIINFTSGRSQSISCAWCAAPMNCLKTCASSLLVSAVDYFKMQERMKLMEKDTDASKKLTSVACVYMCCKCVRQTDFCQIFRYLGGFARKYEMKDNIMVGSHHLVNPKGHYKHYNSALKLLVNGVTFANVMQYASNQDKVPCTRLRKL</sequence>
<protein>
    <submittedName>
        <fullName evidence="1 2">Uncharacterized protein</fullName>
    </submittedName>
</protein>
<dbReference type="EMBL" id="JH993018">
    <property type="protein sequence ID" value="EKX42152.1"/>
    <property type="molecule type" value="Genomic_DNA"/>
</dbReference>
<name>L1J1F7_GUITC</name>
<dbReference type="GeneID" id="17298911"/>
<reference evidence="2" key="3">
    <citation type="submission" date="2016-03" db="UniProtKB">
        <authorList>
            <consortium name="EnsemblProtists"/>
        </authorList>
    </citation>
    <scope>IDENTIFICATION</scope>
</reference>
<evidence type="ECO:0000313" key="2">
    <source>
        <dbReference type="EnsemblProtists" id="EKX42152"/>
    </source>
</evidence>
<organism evidence="1">
    <name type="scientific">Guillardia theta (strain CCMP2712)</name>
    <name type="common">Cryptophyte</name>
    <dbReference type="NCBI Taxonomy" id="905079"/>
    <lineage>
        <taxon>Eukaryota</taxon>
        <taxon>Cryptophyceae</taxon>
        <taxon>Pyrenomonadales</taxon>
        <taxon>Geminigeraceae</taxon>
        <taxon>Guillardia</taxon>
    </lineage>
</organism>
<dbReference type="RefSeq" id="XP_005829132.1">
    <property type="nucleotide sequence ID" value="XM_005829075.1"/>
</dbReference>
<gene>
    <name evidence="1" type="ORF">GUITHDRAFT_111719</name>
</gene>
<dbReference type="Proteomes" id="UP000011087">
    <property type="component" value="Unassembled WGS sequence"/>
</dbReference>
<evidence type="ECO:0000313" key="3">
    <source>
        <dbReference type="Proteomes" id="UP000011087"/>
    </source>
</evidence>
<dbReference type="KEGG" id="gtt:GUITHDRAFT_111719"/>
<dbReference type="AlphaFoldDB" id="L1J1F7"/>
<reference evidence="1 3" key="1">
    <citation type="journal article" date="2012" name="Nature">
        <title>Algal genomes reveal evolutionary mosaicism and the fate of nucleomorphs.</title>
        <authorList>
            <consortium name="DOE Joint Genome Institute"/>
            <person name="Curtis B.A."/>
            <person name="Tanifuji G."/>
            <person name="Burki F."/>
            <person name="Gruber A."/>
            <person name="Irimia M."/>
            <person name="Maruyama S."/>
            <person name="Arias M.C."/>
            <person name="Ball S.G."/>
            <person name="Gile G.H."/>
            <person name="Hirakawa Y."/>
            <person name="Hopkins J.F."/>
            <person name="Kuo A."/>
            <person name="Rensing S.A."/>
            <person name="Schmutz J."/>
            <person name="Symeonidi A."/>
            <person name="Elias M."/>
            <person name="Eveleigh R.J."/>
            <person name="Herman E.K."/>
            <person name="Klute M.J."/>
            <person name="Nakayama T."/>
            <person name="Obornik M."/>
            <person name="Reyes-Prieto A."/>
            <person name="Armbrust E.V."/>
            <person name="Aves S.J."/>
            <person name="Beiko R.G."/>
            <person name="Coutinho P."/>
            <person name="Dacks J.B."/>
            <person name="Durnford D.G."/>
            <person name="Fast N.M."/>
            <person name="Green B.R."/>
            <person name="Grisdale C.J."/>
            <person name="Hempel F."/>
            <person name="Henrissat B."/>
            <person name="Hoppner M.P."/>
            <person name="Ishida K."/>
            <person name="Kim E."/>
            <person name="Koreny L."/>
            <person name="Kroth P.G."/>
            <person name="Liu Y."/>
            <person name="Malik S.B."/>
            <person name="Maier U.G."/>
            <person name="McRose D."/>
            <person name="Mock T."/>
            <person name="Neilson J.A."/>
            <person name="Onodera N.T."/>
            <person name="Poole A.M."/>
            <person name="Pritham E.J."/>
            <person name="Richards T.A."/>
            <person name="Rocap G."/>
            <person name="Roy S.W."/>
            <person name="Sarai C."/>
            <person name="Schaack S."/>
            <person name="Shirato S."/>
            <person name="Slamovits C.H."/>
            <person name="Spencer D.F."/>
            <person name="Suzuki S."/>
            <person name="Worden A.Z."/>
            <person name="Zauner S."/>
            <person name="Barry K."/>
            <person name="Bell C."/>
            <person name="Bharti A.K."/>
            <person name="Crow J.A."/>
            <person name="Grimwood J."/>
            <person name="Kramer R."/>
            <person name="Lindquist E."/>
            <person name="Lucas S."/>
            <person name="Salamov A."/>
            <person name="McFadden G.I."/>
            <person name="Lane C.E."/>
            <person name="Keeling P.J."/>
            <person name="Gray M.W."/>
            <person name="Grigoriev I.V."/>
            <person name="Archibald J.M."/>
        </authorList>
    </citation>
    <scope>NUCLEOTIDE SEQUENCE</scope>
    <source>
        <strain evidence="1 3">CCMP2712</strain>
    </source>
</reference>
<dbReference type="HOGENOM" id="CLU_1581497_0_0_1"/>
<dbReference type="PaxDb" id="55529-EKX42152"/>